<evidence type="ECO:0000256" key="4">
    <source>
        <dbReference type="ARBA" id="ARBA00022692"/>
    </source>
</evidence>
<evidence type="ECO:0000256" key="3">
    <source>
        <dbReference type="ARBA" id="ARBA00022606"/>
    </source>
</evidence>
<keyword evidence="2" id="KW-1003">Cell membrane</keyword>
<keyword evidence="12" id="KW-1185">Reference proteome</keyword>
<evidence type="ECO:0000256" key="10">
    <source>
        <dbReference type="RuleBase" id="RU351113"/>
    </source>
</evidence>
<dbReference type="Proteomes" id="UP001497644">
    <property type="component" value="Chromosome 11"/>
</dbReference>
<evidence type="ECO:0000313" key="11">
    <source>
        <dbReference type="EMBL" id="CAL1676395.1"/>
    </source>
</evidence>
<keyword evidence="9 10" id="KW-0807">Transducer</keyword>
<keyword evidence="5 10" id="KW-0552">Olfaction</keyword>
<dbReference type="GO" id="GO:0005886">
    <property type="term" value="C:plasma membrane"/>
    <property type="evidence" value="ECO:0007669"/>
    <property type="project" value="UniProtKB-SubCell"/>
</dbReference>
<feature type="transmembrane region" description="Helical" evidence="10">
    <location>
        <begin position="33"/>
        <end position="55"/>
    </location>
</feature>
<dbReference type="AlphaFoldDB" id="A0AAV2N8G3"/>
<feature type="transmembrane region" description="Helical" evidence="10">
    <location>
        <begin position="274"/>
        <end position="293"/>
    </location>
</feature>
<evidence type="ECO:0000256" key="2">
    <source>
        <dbReference type="ARBA" id="ARBA00022475"/>
    </source>
</evidence>
<dbReference type="PANTHER" id="PTHR21137">
    <property type="entry name" value="ODORANT RECEPTOR"/>
    <property type="match status" value="1"/>
</dbReference>
<evidence type="ECO:0000256" key="7">
    <source>
        <dbReference type="ARBA" id="ARBA00023136"/>
    </source>
</evidence>
<dbReference type="GO" id="GO:0004984">
    <property type="term" value="F:olfactory receptor activity"/>
    <property type="evidence" value="ECO:0007669"/>
    <property type="project" value="InterPro"/>
</dbReference>
<keyword evidence="4 10" id="KW-0812">Transmembrane</keyword>
<keyword evidence="6 10" id="KW-1133">Transmembrane helix</keyword>
<accession>A0AAV2N8G3</accession>
<protein>
    <recommendedName>
        <fullName evidence="10">Odorant receptor</fullName>
    </recommendedName>
</protein>
<evidence type="ECO:0000256" key="8">
    <source>
        <dbReference type="ARBA" id="ARBA00023170"/>
    </source>
</evidence>
<dbReference type="PANTHER" id="PTHR21137:SF35">
    <property type="entry name" value="ODORANT RECEPTOR 19A-RELATED"/>
    <property type="match status" value="1"/>
</dbReference>
<reference evidence="11" key="1">
    <citation type="submission" date="2024-04" db="EMBL/GenBank/DDBJ databases">
        <authorList>
            <consortium name="Molecular Ecology Group"/>
        </authorList>
    </citation>
    <scope>NUCLEOTIDE SEQUENCE</scope>
</reference>
<keyword evidence="7 10" id="KW-0472">Membrane</keyword>
<evidence type="ECO:0000256" key="5">
    <source>
        <dbReference type="ARBA" id="ARBA00022725"/>
    </source>
</evidence>
<evidence type="ECO:0000256" key="1">
    <source>
        <dbReference type="ARBA" id="ARBA00004651"/>
    </source>
</evidence>
<name>A0AAV2N8G3_9HYME</name>
<keyword evidence="8 10" id="KW-0675">Receptor</keyword>
<sequence>MSILTFTFQILTICGCWPPNSWTSRYKRIMYDVYTVCIVLFINTFMLSQLMDIILNVENTDDFAENFYVTLAMIVSCCKMFSLLKNRSNIAMLVDILMKKPCKPVEPDEIEIRRKFDRLIQTNTLYYATLVELTCAFALATSVFKDYRKNRLPFRAWLPFNYSSPMLFRIAYVHQSISLTAGSVLQIACDSLICGLLMHICSQIEIFECHLRKIVNNSHLLRESVMHHICIFKFAFMVNKKFRSIITVQFVVSMLVVCFNLHQLTQMSINAKYIQIMLYMCCMLTQISFYCWYGNEVKLKSQQLVNNVFEMEWLTLDHNMQKSLLIIMIRGMVPIEFNSAYVISMNLESFVSLLKTSYSAYNILQQMQD</sequence>
<comment type="caution">
    <text evidence="10">Lacks conserved residue(s) required for the propagation of feature annotation.</text>
</comment>
<organism evidence="11 12">
    <name type="scientific">Lasius platythorax</name>
    <dbReference type="NCBI Taxonomy" id="488582"/>
    <lineage>
        <taxon>Eukaryota</taxon>
        <taxon>Metazoa</taxon>
        <taxon>Ecdysozoa</taxon>
        <taxon>Arthropoda</taxon>
        <taxon>Hexapoda</taxon>
        <taxon>Insecta</taxon>
        <taxon>Pterygota</taxon>
        <taxon>Neoptera</taxon>
        <taxon>Endopterygota</taxon>
        <taxon>Hymenoptera</taxon>
        <taxon>Apocrita</taxon>
        <taxon>Aculeata</taxon>
        <taxon>Formicoidea</taxon>
        <taxon>Formicidae</taxon>
        <taxon>Formicinae</taxon>
        <taxon>Lasius</taxon>
        <taxon>Lasius</taxon>
    </lineage>
</organism>
<evidence type="ECO:0000256" key="6">
    <source>
        <dbReference type="ARBA" id="ARBA00022989"/>
    </source>
</evidence>
<evidence type="ECO:0000313" key="12">
    <source>
        <dbReference type="Proteomes" id="UP001497644"/>
    </source>
</evidence>
<dbReference type="GO" id="GO:0007165">
    <property type="term" value="P:signal transduction"/>
    <property type="evidence" value="ECO:0007669"/>
    <property type="project" value="UniProtKB-KW"/>
</dbReference>
<dbReference type="InterPro" id="IPR004117">
    <property type="entry name" value="7tm6_olfct_rcpt"/>
</dbReference>
<comment type="subcellular location">
    <subcellularLocation>
        <location evidence="1 10">Cell membrane</location>
        <topology evidence="1 10">Multi-pass membrane protein</topology>
    </subcellularLocation>
</comment>
<dbReference type="EMBL" id="OZ034834">
    <property type="protein sequence ID" value="CAL1676395.1"/>
    <property type="molecule type" value="Genomic_DNA"/>
</dbReference>
<dbReference type="GO" id="GO:0005549">
    <property type="term" value="F:odorant binding"/>
    <property type="evidence" value="ECO:0007669"/>
    <property type="project" value="InterPro"/>
</dbReference>
<feature type="transmembrane region" description="Helical" evidence="10">
    <location>
        <begin position="242"/>
        <end position="262"/>
    </location>
</feature>
<dbReference type="Pfam" id="PF02949">
    <property type="entry name" value="7tm_6"/>
    <property type="match status" value="1"/>
</dbReference>
<feature type="transmembrane region" description="Helical" evidence="10">
    <location>
        <begin position="125"/>
        <end position="144"/>
    </location>
</feature>
<comment type="similarity">
    <text evidence="10">Belongs to the insect chemoreceptor superfamily. Heteromeric odorant receptor channel (TC 1.A.69) family.</text>
</comment>
<keyword evidence="3 10" id="KW-0716">Sensory transduction</keyword>
<gene>
    <name evidence="11" type="ORF">LPLAT_LOCUS2597</name>
</gene>
<evidence type="ECO:0000256" key="9">
    <source>
        <dbReference type="ARBA" id="ARBA00023224"/>
    </source>
</evidence>
<proteinExistence type="inferred from homology"/>